<name>A0A368QS74_SETIT</name>
<dbReference type="KEGG" id="sita:101757299"/>
<organism evidence="4">
    <name type="scientific">Setaria italica</name>
    <name type="common">Foxtail millet</name>
    <name type="synonym">Panicum italicum</name>
    <dbReference type="NCBI Taxonomy" id="4555"/>
    <lineage>
        <taxon>Eukaryota</taxon>
        <taxon>Viridiplantae</taxon>
        <taxon>Streptophyta</taxon>
        <taxon>Embryophyta</taxon>
        <taxon>Tracheophyta</taxon>
        <taxon>Spermatophyta</taxon>
        <taxon>Magnoliopsida</taxon>
        <taxon>Liliopsida</taxon>
        <taxon>Poales</taxon>
        <taxon>Poaceae</taxon>
        <taxon>PACMAD clade</taxon>
        <taxon>Panicoideae</taxon>
        <taxon>Panicodae</taxon>
        <taxon>Paniceae</taxon>
        <taxon>Cenchrinae</taxon>
        <taxon>Setaria</taxon>
    </lineage>
</organism>
<sequence length="670" mass="73033">MLGRPGPRLQRCPQRGLLPGPPRASSRGGAGTPRPLVRLRAAEGGEAEPDPGKHRHGILPKAVATVRLHRGHGWAHRIHGELLPLPQQGAGGAVPEVGRHGPHSSRPPRPSRSLRRPDDPALCLLRPQQQQDACRSQARRARDQALGARGRPPPAGHFSVPPRLARGGHCAAAAEAKARRGDINKLLRLMRWRSNEELDFSGTGGDASPPVVHLTALRCPEDMASRLSCCLQSMSTVPRRRQGPAPTSQQGDCEYIRCLRLCLVDTTHVLYLEALARLPTATARRHIRGLMLAGHCYGLLDPVSNIILNSIWYDITFPPPAAAAAGGEILDNRCLLRVERRSLDGLVALVGAAALLSEHEAIEYLCYASCDLSDNDVLQTAMLDALSSSSTQGNLLFATAAEAAKHPQPLALGKFLASIAPEQLDRLRSLLKPRTTTVLSGTSIEEIYELLRGWHPFSPASSLVPELSPEASRTLASKKEAFNELLRFIRGVLDELLHRYAASHPKEPRYDLGVVCGLAVADRCSLGAPCYHVNFLAASAIPDDDHQHGDRRQTLFFAEFGRLGTRLDYSIRDRRLDESKPAFCRPVALSAHHLGRCSLCEGRSSRILHPATGSYHTNAGKDVNGATIPFRYWNNTFGPGLEVSVGGEQLQSDFVYFDQRASAFNQYSDS</sequence>
<feature type="region of interest" description="Disordered" evidence="1">
    <location>
        <begin position="1"/>
        <end position="35"/>
    </location>
</feature>
<dbReference type="Pfam" id="PF12274">
    <property type="entry name" value="DUF3615"/>
    <property type="match status" value="1"/>
</dbReference>
<accession>A0A368QS74</accession>
<dbReference type="PANTHER" id="PTHR33120:SF42">
    <property type="entry name" value="OS12G0105000 PROTEIN"/>
    <property type="match status" value="1"/>
</dbReference>
<feature type="domain" description="PIR2-like helical" evidence="3">
    <location>
        <begin position="267"/>
        <end position="375"/>
    </location>
</feature>
<feature type="domain" description="DUF3615" evidence="2">
    <location>
        <begin position="495"/>
        <end position="610"/>
    </location>
</feature>
<reference evidence="4" key="1">
    <citation type="journal article" date="2012" name="Nat. Biotechnol.">
        <title>Reference genome sequence of the model plant Setaria.</title>
        <authorList>
            <person name="Bennetzen J.L."/>
            <person name="Schmutz J."/>
            <person name="Wang H."/>
            <person name="Percifield R."/>
            <person name="Hawkins J."/>
            <person name="Pontaroli A.C."/>
            <person name="Estep M."/>
            <person name="Feng L."/>
            <person name="Vaughn J.N."/>
            <person name="Grimwood J."/>
            <person name="Jenkins J."/>
            <person name="Barry K."/>
            <person name="Lindquist E."/>
            <person name="Hellsten U."/>
            <person name="Deshpande S."/>
            <person name="Wang X."/>
            <person name="Wu X."/>
            <person name="Mitros T."/>
            <person name="Triplett J."/>
            <person name="Yang X."/>
            <person name="Ye C.Y."/>
            <person name="Mauro-Herrera M."/>
            <person name="Wang L."/>
            <person name="Li P."/>
            <person name="Sharma M."/>
            <person name="Sharma R."/>
            <person name="Ronald P.C."/>
            <person name="Panaud O."/>
            <person name="Kellogg E.A."/>
            <person name="Brutnell T.P."/>
            <person name="Doust A.N."/>
            <person name="Tuskan G.A."/>
            <person name="Rokhsar D."/>
            <person name="Devos K.M."/>
        </authorList>
    </citation>
    <scope>NUCLEOTIDE SEQUENCE [LARGE SCALE GENOMIC DNA]</scope>
    <source>
        <strain evidence="4">Yugu1</strain>
    </source>
</reference>
<evidence type="ECO:0000259" key="3">
    <source>
        <dbReference type="Pfam" id="PF20235"/>
    </source>
</evidence>
<dbReference type="InterPro" id="IPR022059">
    <property type="entry name" value="DUF3615"/>
</dbReference>
<dbReference type="Pfam" id="PF20235">
    <property type="entry name" value="PIR2-like_helical"/>
    <property type="match status" value="1"/>
</dbReference>
<proteinExistence type="predicted"/>
<evidence type="ECO:0000256" key="1">
    <source>
        <dbReference type="SAM" id="MobiDB-lite"/>
    </source>
</evidence>
<dbReference type="OrthoDB" id="607685at2759"/>
<dbReference type="InterPro" id="IPR046527">
    <property type="entry name" value="PIR2-like_helical"/>
</dbReference>
<protein>
    <submittedName>
        <fullName evidence="4">Uncharacterized protein</fullName>
    </submittedName>
</protein>
<evidence type="ECO:0000259" key="2">
    <source>
        <dbReference type="Pfam" id="PF12274"/>
    </source>
</evidence>
<feature type="region of interest" description="Disordered" evidence="1">
    <location>
        <begin position="84"/>
        <end position="164"/>
    </location>
</feature>
<gene>
    <name evidence="4" type="ORF">SETIT_4G071800v2</name>
</gene>
<dbReference type="EMBL" id="CM003531">
    <property type="protein sequence ID" value="RCV20628.1"/>
    <property type="molecule type" value="Genomic_DNA"/>
</dbReference>
<evidence type="ECO:0000313" key="4">
    <source>
        <dbReference type="EMBL" id="RCV20628.1"/>
    </source>
</evidence>
<reference evidence="4" key="2">
    <citation type="submission" date="2015-07" db="EMBL/GenBank/DDBJ databases">
        <authorList>
            <person name="Noorani M."/>
        </authorList>
    </citation>
    <scope>NUCLEOTIDE SEQUENCE</scope>
    <source>
        <strain evidence="4">Yugu1</strain>
    </source>
</reference>
<dbReference type="AlphaFoldDB" id="A0A368QS74"/>
<dbReference type="PANTHER" id="PTHR33120">
    <property type="entry name" value="EXPRESSED PROTEIN-RELATED"/>
    <property type="match status" value="1"/>
</dbReference>